<organism evidence="1 2">
    <name type="scientific">Amblyomma americanum</name>
    <name type="common">Lone star tick</name>
    <dbReference type="NCBI Taxonomy" id="6943"/>
    <lineage>
        <taxon>Eukaryota</taxon>
        <taxon>Metazoa</taxon>
        <taxon>Ecdysozoa</taxon>
        <taxon>Arthropoda</taxon>
        <taxon>Chelicerata</taxon>
        <taxon>Arachnida</taxon>
        <taxon>Acari</taxon>
        <taxon>Parasitiformes</taxon>
        <taxon>Ixodida</taxon>
        <taxon>Ixodoidea</taxon>
        <taxon>Ixodidae</taxon>
        <taxon>Amblyomminae</taxon>
        <taxon>Amblyomma</taxon>
    </lineage>
</organism>
<gene>
    <name evidence="1" type="ORF">V5799_025328</name>
</gene>
<protein>
    <submittedName>
        <fullName evidence="1">Uncharacterized protein</fullName>
    </submittedName>
</protein>
<evidence type="ECO:0000313" key="1">
    <source>
        <dbReference type="EMBL" id="KAK8771426.1"/>
    </source>
</evidence>
<reference evidence="1 2" key="1">
    <citation type="journal article" date="2023" name="Arcadia Sci">
        <title>De novo assembly of a long-read Amblyomma americanum tick genome.</title>
        <authorList>
            <person name="Chou S."/>
            <person name="Poskanzer K.E."/>
            <person name="Rollins M."/>
            <person name="Thuy-Boun P.S."/>
        </authorList>
    </citation>
    <scope>NUCLEOTIDE SEQUENCE [LARGE SCALE GENOMIC DNA]</scope>
    <source>
        <strain evidence="1">F_SG_1</strain>
        <tissue evidence="1">Salivary glands</tissue>
    </source>
</reference>
<evidence type="ECO:0000313" key="2">
    <source>
        <dbReference type="Proteomes" id="UP001321473"/>
    </source>
</evidence>
<accession>A0AAQ4E9K4</accession>
<dbReference type="AlphaFoldDB" id="A0AAQ4E9K4"/>
<sequence>MPAADRMAEPLPPRCKKRLPSIATVVSLVIQICGHFLPPRHNHGQCASQCCHTASHHNHLRDATGCQAQMYREGGGRSQGILGLFGCLSAVLPLWKAV</sequence>
<comment type="caution">
    <text evidence="1">The sequence shown here is derived from an EMBL/GenBank/DDBJ whole genome shotgun (WGS) entry which is preliminary data.</text>
</comment>
<proteinExistence type="predicted"/>
<dbReference type="Proteomes" id="UP001321473">
    <property type="component" value="Unassembled WGS sequence"/>
</dbReference>
<dbReference type="EMBL" id="JARKHS020019757">
    <property type="protein sequence ID" value="KAK8771426.1"/>
    <property type="molecule type" value="Genomic_DNA"/>
</dbReference>
<name>A0AAQ4E9K4_AMBAM</name>
<keyword evidence="2" id="KW-1185">Reference proteome</keyword>